<comment type="caution">
    <text evidence="1">The sequence shown here is derived from an EMBL/GenBank/DDBJ whole genome shotgun (WGS) entry which is preliminary data.</text>
</comment>
<keyword evidence="2" id="KW-1185">Reference proteome</keyword>
<reference evidence="1 2" key="1">
    <citation type="submission" date="2018-03" db="EMBL/GenBank/DDBJ databases">
        <title>Comparative analysis of microorganisms from saline springs in Andes Mountain Range, Colombia.</title>
        <authorList>
            <person name="Rubin E."/>
        </authorList>
    </citation>
    <scope>NUCLEOTIDE SEQUENCE [LARGE SCALE GENOMIC DNA]</scope>
    <source>
        <strain evidence="1 2">CG 23</strain>
    </source>
</reference>
<evidence type="ECO:0000313" key="1">
    <source>
        <dbReference type="EMBL" id="PRZ02724.1"/>
    </source>
</evidence>
<gene>
    <name evidence="1" type="ORF">BCL65_1186</name>
</gene>
<name>A0ABX5EB74_9MICO</name>
<proteinExistence type="predicted"/>
<dbReference type="Proteomes" id="UP000239895">
    <property type="component" value="Unassembled WGS sequence"/>
</dbReference>
<evidence type="ECO:0000313" key="2">
    <source>
        <dbReference type="Proteomes" id="UP000239895"/>
    </source>
</evidence>
<sequence>MDACPAERQGRTLNRTLATEWAYQQVVTSNDERAAAPAPWIEYYNT</sequence>
<protein>
    <submittedName>
        <fullName evidence="1">Uncharacterized protein</fullName>
    </submittedName>
</protein>
<accession>A0ABX5EB74</accession>
<organism evidence="1 2">
    <name type="scientific">Isoptericola halotolerans</name>
    <dbReference type="NCBI Taxonomy" id="300560"/>
    <lineage>
        <taxon>Bacteria</taxon>
        <taxon>Bacillati</taxon>
        <taxon>Actinomycetota</taxon>
        <taxon>Actinomycetes</taxon>
        <taxon>Micrococcales</taxon>
        <taxon>Promicromonosporaceae</taxon>
        <taxon>Isoptericola</taxon>
    </lineage>
</organism>
<dbReference type="EMBL" id="PVTX01000018">
    <property type="protein sequence ID" value="PRZ02724.1"/>
    <property type="molecule type" value="Genomic_DNA"/>
</dbReference>